<feature type="compositionally biased region" description="Acidic residues" evidence="1">
    <location>
        <begin position="10"/>
        <end position="19"/>
    </location>
</feature>
<dbReference type="Proteomes" id="UP001642720">
    <property type="component" value="Unassembled WGS sequence"/>
</dbReference>
<feature type="compositionally biased region" description="Basic and acidic residues" evidence="1">
    <location>
        <begin position="20"/>
        <end position="31"/>
    </location>
</feature>
<feature type="region of interest" description="Disordered" evidence="1">
    <location>
        <begin position="1"/>
        <end position="36"/>
    </location>
</feature>
<reference evidence="2 3" key="1">
    <citation type="submission" date="2018-01" db="EMBL/GenBank/DDBJ databases">
        <title>Genome characterization of the sugarcane-associated fungus Trichoderma ghanense CCMA-1212 and their application in lignocelulose bioconversion.</title>
        <authorList>
            <person name="Steindorff A.S."/>
            <person name="Mendes T.D."/>
            <person name="Vilela E.S.D."/>
            <person name="Rodrigues D.S."/>
            <person name="Formighieri E.F."/>
            <person name="Melo I.S."/>
            <person name="Favaro L.C.L."/>
        </authorList>
    </citation>
    <scope>NUCLEOTIDE SEQUENCE [LARGE SCALE GENOMIC DNA]</scope>
    <source>
        <strain evidence="2 3">CCMA-1212</strain>
    </source>
</reference>
<dbReference type="EMBL" id="PPTA01000010">
    <property type="protein sequence ID" value="TFB00896.1"/>
    <property type="molecule type" value="Genomic_DNA"/>
</dbReference>
<sequence>MGIAQRGDENGDDDDGEAPDEMRAHAHRAGDDDATAEAGESKFLAYFESPLAKGQQLQSVAWRDGEALRGTRREGGDSDEIPEEKDTEAWHGDDNALGRFGGCRLRPEAETRQASLNGRSGTCFRYLHRHRLDSMVSSTATYLGVLSRRSQSARATGHDPAQCLAPARQVQRMAPSPGAWVLGGLEIGRISSPRREKRHHFCLSRLSLATEEGAHCKAASDNTRPAVALAAPCKYHLLGLSLTLTMGTCIKHAHAFTAAHRLASAGASTGAINLQSPEATANHLTETVRPSGPQAVELTVRLLEKPVPSTEFLPTFDDESMATL</sequence>
<dbReference type="RefSeq" id="XP_073557097.1">
    <property type="nucleotide sequence ID" value="XM_073704466.1"/>
</dbReference>
<name>A0ABY2GZA4_9HYPO</name>
<comment type="caution">
    <text evidence="2">The sequence shown here is derived from an EMBL/GenBank/DDBJ whole genome shotgun (WGS) entry which is preliminary data.</text>
</comment>
<feature type="compositionally biased region" description="Acidic residues" evidence="1">
    <location>
        <begin position="77"/>
        <end position="86"/>
    </location>
</feature>
<organism evidence="2 3">
    <name type="scientific">Trichoderma ghanense</name>
    <dbReference type="NCBI Taxonomy" id="65468"/>
    <lineage>
        <taxon>Eukaryota</taxon>
        <taxon>Fungi</taxon>
        <taxon>Dikarya</taxon>
        <taxon>Ascomycota</taxon>
        <taxon>Pezizomycotina</taxon>
        <taxon>Sordariomycetes</taxon>
        <taxon>Hypocreomycetidae</taxon>
        <taxon>Hypocreales</taxon>
        <taxon>Hypocreaceae</taxon>
        <taxon>Trichoderma</taxon>
    </lineage>
</organism>
<evidence type="ECO:0000313" key="2">
    <source>
        <dbReference type="EMBL" id="TFB00896.1"/>
    </source>
</evidence>
<evidence type="ECO:0000256" key="1">
    <source>
        <dbReference type="SAM" id="MobiDB-lite"/>
    </source>
</evidence>
<keyword evidence="3" id="KW-1185">Reference proteome</keyword>
<accession>A0ABY2GZA4</accession>
<protein>
    <submittedName>
        <fullName evidence="2">Uncharacterized protein</fullName>
    </submittedName>
</protein>
<dbReference type="GeneID" id="300578916"/>
<proteinExistence type="predicted"/>
<gene>
    <name evidence="2" type="ORF">CCMA1212_007295</name>
</gene>
<evidence type="ECO:0000313" key="3">
    <source>
        <dbReference type="Proteomes" id="UP001642720"/>
    </source>
</evidence>
<feature type="region of interest" description="Disordered" evidence="1">
    <location>
        <begin position="68"/>
        <end position="93"/>
    </location>
</feature>